<comment type="caution">
    <text evidence="2">The sequence shown here is derived from an EMBL/GenBank/DDBJ whole genome shotgun (WGS) entry which is preliminary data.</text>
</comment>
<keyword evidence="1" id="KW-1133">Transmembrane helix</keyword>
<name>A0A919JM72_9ACTN</name>
<dbReference type="Proteomes" id="UP000647172">
    <property type="component" value="Unassembled WGS sequence"/>
</dbReference>
<keyword evidence="3" id="KW-1185">Reference proteome</keyword>
<protein>
    <submittedName>
        <fullName evidence="2">Uncharacterized protein</fullName>
    </submittedName>
</protein>
<dbReference type="EMBL" id="BOMQ01000079">
    <property type="protein sequence ID" value="GIE53156.1"/>
    <property type="molecule type" value="Genomic_DNA"/>
</dbReference>
<dbReference type="AlphaFoldDB" id="A0A919JM72"/>
<evidence type="ECO:0000313" key="2">
    <source>
        <dbReference type="EMBL" id="GIE53156.1"/>
    </source>
</evidence>
<keyword evidence="1" id="KW-0472">Membrane</keyword>
<gene>
    <name evidence="2" type="ORF">Ani05nite_66900</name>
</gene>
<organism evidence="2 3">
    <name type="scientific">Actinoplanes nipponensis</name>
    <dbReference type="NCBI Taxonomy" id="135950"/>
    <lineage>
        <taxon>Bacteria</taxon>
        <taxon>Bacillati</taxon>
        <taxon>Actinomycetota</taxon>
        <taxon>Actinomycetes</taxon>
        <taxon>Micromonosporales</taxon>
        <taxon>Micromonosporaceae</taxon>
        <taxon>Actinoplanes</taxon>
    </lineage>
</organism>
<keyword evidence="1" id="KW-0812">Transmembrane</keyword>
<accession>A0A919JM72</accession>
<sequence length="43" mass="4567">MPLINNDPAGRRTVRAGHIIAAIGLTVALIAVALLLFALIFLR</sequence>
<proteinExistence type="predicted"/>
<evidence type="ECO:0000313" key="3">
    <source>
        <dbReference type="Proteomes" id="UP000647172"/>
    </source>
</evidence>
<dbReference type="RefSeq" id="WP_275410685.1">
    <property type="nucleotide sequence ID" value="NZ_BAAAYJ010000074.1"/>
</dbReference>
<reference evidence="2" key="1">
    <citation type="submission" date="2021-01" db="EMBL/GenBank/DDBJ databases">
        <title>Whole genome shotgun sequence of Actinoplanes nipponensis NBRC 14063.</title>
        <authorList>
            <person name="Komaki H."/>
            <person name="Tamura T."/>
        </authorList>
    </citation>
    <scope>NUCLEOTIDE SEQUENCE</scope>
    <source>
        <strain evidence="2">NBRC 14063</strain>
    </source>
</reference>
<feature type="transmembrane region" description="Helical" evidence="1">
    <location>
        <begin position="20"/>
        <end position="42"/>
    </location>
</feature>
<evidence type="ECO:0000256" key="1">
    <source>
        <dbReference type="SAM" id="Phobius"/>
    </source>
</evidence>